<dbReference type="InterPro" id="IPR004300">
    <property type="entry name" value="Glyco_hydro_57_N"/>
</dbReference>
<comment type="similarity">
    <text evidence="1">Belongs to the glycosyl hydrolase 57 family.</text>
</comment>
<evidence type="ECO:0000313" key="7">
    <source>
        <dbReference type="Proteomes" id="UP000018680"/>
    </source>
</evidence>
<dbReference type="InterPro" id="IPR015178">
    <property type="entry name" value="A-amylase/a-glucTrfase_central"/>
</dbReference>
<dbReference type="PANTHER" id="PTHR36306:SF1">
    <property type="entry name" value="ALPHA-AMYLASE-RELATED"/>
    <property type="match status" value="1"/>
</dbReference>
<evidence type="ECO:0000259" key="3">
    <source>
        <dbReference type="Pfam" id="PF03065"/>
    </source>
</evidence>
<dbReference type="AlphaFoldDB" id="V5WGF6"/>
<feature type="domain" description="Alpha-amylase/4-alpha-glucanotransferase C-terminal" evidence="5">
    <location>
        <begin position="441"/>
        <end position="642"/>
    </location>
</feature>
<proteinExistence type="inferred from homology"/>
<evidence type="ECO:0000313" key="6">
    <source>
        <dbReference type="EMBL" id="AHC14246.1"/>
    </source>
</evidence>
<protein>
    <submittedName>
        <fullName evidence="6">Alpha-amylase</fullName>
        <ecNumber evidence="6">3.2.1.1</ecNumber>
    </submittedName>
</protein>
<dbReference type="InterPro" id="IPR014718">
    <property type="entry name" value="GH-type_carb-bd"/>
</dbReference>
<dbReference type="InterPro" id="IPR052046">
    <property type="entry name" value="GH57_Enzymes"/>
</dbReference>
<keyword evidence="6" id="KW-0378">Hydrolase</keyword>
<dbReference type="InterPro" id="IPR015179">
    <property type="entry name" value="A-amylase/a-glucTrfase_C"/>
</dbReference>
<organism evidence="6 7">
    <name type="scientific">Salinispira pacifica</name>
    <dbReference type="NCBI Taxonomy" id="1307761"/>
    <lineage>
        <taxon>Bacteria</taxon>
        <taxon>Pseudomonadati</taxon>
        <taxon>Spirochaetota</taxon>
        <taxon>Spirochaetia</taxon>
        <taxon>Spirochaetales</taxon>
        <taxon>Spirochaetaceae</taxon>
        <taxon>Salinispira</taxon>
    </lineage>
</organism>
<dbReference type="SUPFAM" id="SSF74650">
    <property type="entry name" value="Galactose mutarotase-like"/>
    <property type="match status" value="1"/>
</dbReference>
<dbReference type="PANTHER" id="PTHR36306">
    <property type="entry name" value="ALPHA-AMYLASE-RELATED-RELATED"/>
    <property type="match status" value="1"/>
</dbReference>
<dbReference type="InterPro" id="IPR011013">
    <property type="entry name" value="Gal_mutarotase_sf_dom"/>
</dbReference>
<dbReference type="Pfam" id="PF03065">
    <property type="entry name" value="Glyco_hydro_57"/>
    <property type="match status" value="1"/>
</dbReference>
<keyword evidence="6" id="KW-0326">Glycosidase</keyword>
<dbReference type="Gene3D" id="2.70.98.10">
    <property type="match status" value="1"/>
</dbReference>
<name>V5WGF6_9SPIO</name>
<keyword evidence="2" id="KW-0119">Carbohydrate metabolism</keyword>
<dbReference type="InterPro" id="IPR011330">
    <property type="entry name" value="Glyco_hydro/deAcase_b/a-brl"/>
</dbReference>
<dbReference type="eggNOG" id="COG1449">
    <property type="taxonomic scope" value="Bacteria"/>
</dbReference>
<dbReference type="SUPFAM" id="SSF88713">
    <property type="entry name" value="Glycoside hydrolase/deacetylase"/>
    <property type="match status" value="1"/>
</dbReference>
<reference evidence="6 7" key="1">
    <citation type="journal article" date="2015" name="Stand. Genomic Sci.">
        <title>Complete genome sequence and description of Salinispira pacifica gen. nov., sp. nov., a novel spirochaete isolated form a hypersaline microbial mat.</title>
        <authorList>
            <person name="Ben Hania W."/>
            <person name="Joseph M."/>
            <person name="Schumann P."/>
            <person name="Bunk B."/>
            <person name="Fiebig A."/>
            <person name="Sproer C."/>
            <person name="Klenk H.P."/>
            <person name="Fardeau M.L."/>
            <person name="Spring S."/>
        </authorList>
    </citation>
    <scope>NUCLEOTIDE SEQUENCE [LARGE SCALE GENOMIC DNA]</scope>
    <source>
        <strain evidence="6 7">L21-RPul-D2</strain>
    </source>
</reference>
<evidence type="ECO:0000259" key="4">
    <source>
        <dbReference type="Pfam" id="PF09094"/>
    </source>
</evidence>
<dbReference type="STRING" id="1307761.L21SP2_0824"/>
<dbReference type="KEGG" id="slr:L21SP2_0824"/>
<dbReference type="Pfam" id="PF09095">
    <property type="entry name" value="AmyA-gluTrfs_C"/>
    <property type="match status" value="2"/>
</dbReference>
<dbReference type="Proteomes" id="UP000018680">
    <property type="component" value="Chromosome"/>
</dbReference>
<sequence>METLYQSYYRPLLKVLYAHPRVRMVLYFSGSLLEWIEENHSEFIDVIGEMVKRRQLELIGGGYYAPVFSLIPKQDRIGQIELLTTYLRRNFGRRPRGCWVTEQIWEPVMPSSFKSAGMDFVFLDEYHFWKAGFEERDFNTPCITEDQGKTMVVFPISHDVRQNFWSMSPDRIQKKIESVQADREDQVLTMIHGIHQDAEDGTLDPRIIEEHMEKILGRLDSLIQEKKVETLLPAKYLRKNRRRSRGYFPATSFDEMLAYGSISALERYLRRKGTITSGVGRTGYYYGSIFRQNLGRYSEVNLMYAKMQFVQSLTAQIRGDKYRKQAAREELWHGQTHMPLWHGERGGVYFNNYRKEIYSSLIRSELMTREKGIFAPSVTNYDFDMDGIDEYLYQGNYINAYVHTQGGILFELDYLASPWNYLDNMGRYPEVYHGPVQEARGYDNYPRRSFVDHFLSEDTGIHEFEQMSFEDSGSFIADPYEVVGNGSALKKKTELSLSCQGMVNVEHESIPMQIEKTYYFDKKSIVVKYRIENISDRKALQYFAPEMNLSFISNDVQYLRLYSKVNKSKKVEIGPSLLDIESSTGFIFEDLFNKVKIEVDFSGEVPCWSIPQITEHLDRERWREIYQASTIIPRWKLDLEPGESMECDISLAFSPLPKR</sequence>
<dbReference type="GO" id="GO:0004556">
    <property type="term" value="F:alpha-amylase activity"/>
    <property type="evidence" value="ECO:0007669"/>
    <property type="project" value="UniProtKB-EC"/>
</dbReference>
<dbReference type="SUPFAM" id="SSF88688">
    <property type="entry name" value="Families 57/38 glycoside transferase middle domain"/>
    <property type="match status" value="1"/>
</dbReference>
<evidence type="ECO:0000256" key="1">
    <source>
        <dbReference type="ARBA" id="ARBA00006821"/>
    </source>
</evidence>
<feature type="domain" description="Glycoside hydrolase family 57 N-terminal" evidence="3">
    <location>
        <begin position="6"/>
        <end position="243"/>
    </location>
</feature>
<gene>
    <name evidence="6" type="ORF">L21SP2_0824</name>
</gene>
<dbReference type="Gene3D" id="3.20.110.20">
    <property type="match status" value="1"/>
</dbReference>
<evidence type="ECO:0000259" key="5">
    <source>
        <dbReference type="Pfam" id="PF09095"/>
    </source>
</evidence>
<evidence type="ECO:0000256" key="2">
    <source>
        <dbReference type="ARBA" id="ARBA00023277"/>
    </source>
</evidence>
<accession>V5WGF6</accession>
<dbReference type="HOGENOM" id="CLU_026700_0_0_12"/>
<dbReference type="InterPro" id="IPR028995">
    <property type="entry name" value="Glyco_hydro_57/38_cen_sf"/>
</dbReference>
<dbReference type="EMBL" id="CP006939">
    <property type="protein sequence ID" value="AHC14246.1"/>
    <property type="molecule type" value="Genomic_DNA"/>
</dbReference>
<feature type="domain" description="Alpha-amylase/4-alpha-glucanotransferase central" evidence="4">
    <location>
        <begin position="289"/>
        <end position="366"/>
    </location>
</feature>
<keyword evidence="7" id="KW-1185">Reference proteome</keyword>
<feature type="domain" description="Alpha-amylase/4-alpha-glucanotransferase C-terminal" evidence="5">
    <location>
        <begin position="382"/>
        <end position="439"/>
    </location>
</feature>
<dbReference type="Pfam" id="PF09094">
    <property type="entry name" value="AmyA-A_glucT_m"/>
    <property type="match status" value="1"/>
</dbReference>
<dbReference type="GO" id="GO:0005975">
    <property type="term" value="P:carbohydrate metabolic process"/>
    <property type="evidence" value="ECO:0007669"/>
    <property type="project" value="InterPro"/>
</dbReference>
<dbReference type="EC" id="3.2.1.1" evidence="6"/>
<dbReference type="GO" id="GO:0030246">
    <property type="term" value="F:carbohydrate binding"/>
    <property type="evidence" value="ECO:0007669"/>
    <property type="project" value="InterPro"/>
</dbReference>